<dbReference type="PRINTS" id="PR00081">
    <property type="entry name" value="GDHRDH"/>
</dbReference>
<reference evidence="5" key="1">
    <citation type="submission" date="2016-11" db="EMBL/GenBank/DDBJ databases">
        <authorList>
            <person name="Varghese N."/>
            <person name="Submissions S."/>
        </authorList>
    </citation>
    <scope>NUCLEOTIDE SEQUENCE [LARGE SCALE GENOMIC DNA]</scope>
    <source>
        <strain evidence="5">DSM 100564</strain>
    </source>
</reference>
<dbReference type="InterPro" id="IPR020904">
    <property type="entry name" value="Sc_DH/Rdtase_CS"/>
</dbReference>
<gene>
    <name evidence="4" type="ORF">SAMN05444000_13612</name>
</gene>
<keyword evidence="2" id="KW-0560">Oxidoreductase</keyword>
<dbReference type="SUPFAM" id="SSF51735">
    <property type="entry name" value="NAD(P)-binding Rossmann-fold domains"/>
    <property type="match status" value="1"/>
</dbReference>
<dbReference type="FunFam" id="3.40.50.720:FF:000084">
    <property type="entry name" value="Short-chain dehydrogenase reductase"/>
    <property type="match status" value="1"/>
</dbReference>
<dbReference type="RefSeq" id="WP_073256888.1">
    <property type="nucleotide sequence ID" value="NZ_FQZQ01000036.1"/>
</dbReference>
<dbReference type="OrthoDB" id="9796652at2"/>
<dbReference type="CDD" id="cd05233">
    <property type="entry name" value="SDR_c"/>
    <property type="match status" value="1"/>
</dbReference>
<dbReference type="STRING" id="1470563.SAMN05444000_13612"/>
<dbReference type="Pfam" id="PF13561">
    <property type="entry name" value="adh_short_C2"/>
    <property type="match status" value="1"/>
</dbReference>
<dbReference type="InterPro" id="IPR036291">
    <property type="entry name" value="NAD(P)-bd_dom_sf"/>
</dbReference>
<dbReference type="PROSITE" id="PS00061">
    <property type="entry name" value="ADH_SHORT"/>
    <property type="match status" value="1"/>
</dbReference>
<dbReference type="InterPro" id="IPR057326">
    <property type="entry name" value="KR_dom"/>
</dbReference>
<evidence type="ECO:0000256" key="1">
    <source>
        <dbReference type="ARBA" id="ARBA00006484"/>
    </source>
</evidence>
<organism evidence="4 5">
    <name type="scientific">Shimia gijangensis</name>
    <dbReference type="NCBI Taxonomy" id="1470563"/>
    <lineage>
        <taxon>Bacteria</taxon>
        <taxon>Pseudomonadati</taxon>
        <taxon>Pseudomonadota</taxon>
        <taxon>Alphaproteobacteria</taxon>
        <taxon>Rhodobacterales</taxon>
        <taxon>Roseobacteraceae</taxon>
    </lineage>
</organism>
<accession>A0A1M6T7C4</accession>
<protein>
    <submittedName>
        <fullName evidence="4">2-deoxy-D-gluconate 3-dehydrogenase</fullName>
    </submittedName>
</protein>
<proteinExistence type="inferred from homology"/>
<dbReference type="PANTHER" id="PTHR42760">
    <property type="entry name" value="SHORT-CHAIN DEHYDROGENASES/REDUCTASES FAMILY MEMBER"/>
    <property type="match status" value="1"/>
</dbReference>
<dbReference type="GO" id="GO:0016616">
    <property type="term" value="F:oxidoreductase activity, acting on the CH-OH group of donors, NAD or NADP as acceptor"/>
    <property type="evidence" value="ECO:0007669"/>
    <property type="project" value="TreeGrafter"/>
</dbReference>
<evidence type="ECO:0000259" key="3">
    <source>
        <dbReference type="SMART" id="SM00822"/>
    </source>
</evidence>
<dbReference type="AlphaFoldDB" id="A0A1M6T7C4"/>
<dbReference type="EMBL" id="FQZQ01000036">
    <property type="protein sequence ID" value="SHK52887.1"/>
    <property type="molecule type" value="Genomic_DNA"/>
</dbReference>
<dbReference type="PRINTS" id="PR00080">
    <property type="entry name" value="SDRFAMILY"/>
</dbReference>
<evidence type="ECO:0000256" key="2">
    <source>
        <dbReference type="ARBA" id="ARBA00023002"/>
    </source>
</evidence>
<evidence type="ECO:0000313" key="4">
    <source>
        <dbReference type="EMBL" id="SHK52887.1"/>
    </source>
</evidence>
<feature type="domain" description="Ketoreductase" evidence="3">
    <location>
        <begin position="17"/>
        <end position="198"/>
    </location>
</feature>
<dbReference type="SMART" id="SM00822">
    <property type="entry name" value="PKS_KR"/>
    <property type="match status" value="1"/>
</dbReference>
<evidence type="ECO:0000313" key="5">
    <source>
        <dbReference type="Proteomes" id="UP000183982"/>
    </source>
</evidence>
<dbReference type="PANTHER" id="PTHR42760:SF115">
    <property type="entry name" value="3-OXOACYL-[ACYL-CARRIER-PROTEIN] REDUCTASE FABG"/>
    <property type="match status" value="1"/>
</dbReference>
<comment type="similarity">
    <text evidence="1">Belongs to the short-chain dehydrogenases/reductases (SDR) family.</text>
</comment>
<dbReference type="Proteomes" id="UP000183982">
    <property type="component" value="Unassembled WGS sequence"/>
</dbReference>
<name>A0A1M6T7C4_9RHOB</name>
<sequence length="255" mass="26602">MSHSDFAPDPLFDLSKKVFIVAGGSGGLGKGLVQALYERGARLAVCDLDEKSLATLSQSFSGILTAVADICDEASMDQIVQQTLTQFGRLDGGINAAGIIRPAAAFELDVDALRMSFEVNVVGAFNFSRAIARRLPKAGGRIVHIASVSSTVANVGYAAYASSKSALSHMVRVLAREWASSNILVNAIGPSMFNAGMAVNAVADPTVSQQALSVIPMGRFGQPEDLSGMAITLLSQAGSYITGQTIYVDGGRTLV</sequence>
<keyword evidence="5" id="KW-1185">Reference proteome</keyword>
<dbReference type="Gene3D" id="3.40.50.720">
    <property type="entry name" value="NAD(P)-binding Rossmann-like Domain"/>
    <property type="match status" value="1"/>
</dbReference>
<dbReference type="InterPro" id="IPR002347">
    <property type="entry name" value="SDR_fam"/>
</dbReference>